<dbReference type="InterPro" id="IPR011111">
    <property type="entry name" value="Plasmid_RepB"/>
</dbReference>
<dbReference type="GO" id="GO:0005694">
    <property type="term" value="C:chromosome"/>
    <property type="evidence" value="ECO:0007669"/>
    <property type="project" value="TreeGrafter"/>
</dbReference>
<dbReference type="SUPFAM" id="SSF110849">
    <property type="entry name" value="ParB/Sulfiredoxin"/>
    <property type="match status" value="1"/>
</dbReference>
<dbReference type="Gene3D" id="1.10.10.2830">
    <property type="match status" value="1"/>
</dbReference>
<dbReference type="PANTHER" id="PTHR33375:SF1">
    <property type="entry name" value="CHROMOSOME-PARTITIONING PROTEIN PARB-RELATED"/>
    <property type="match status" value="1"/>
</dbReference>
<dbReference type="Gene3D" id="3.90.1530.30">
    <property type="match status" value="1"/>
</dbReference>
<evidence type="ECO:0000313" key="2">
    <source>
        <dbReference type="EMBL" id="QIM10417.1"/>
    </source>
</evidence>
<feature type="domain" description="ParB-like N-terminal" evidence="1">
    <location>
        <begin position="14"/>
        <end position="105"/>
    </location>
</feature>
<dbReference type="InterPro" id="IPR036086">
    <property type="entry name" value="ParB/Sulfiredoxin_sf"/>
</dbReference>
<sequence length="293" mass="33922">MDKKLNKAFEQAIVRLKLSEITPSKEINKDIFASRKYAQIVSSVREIGLIEAPIVTFSDNGYTLLDGHLRLNALKDLGIQEVDCLVSTDNENFTYNKHVNRLSNVQEQKMIEKAINRGVSIERLAKVLDMRPENIRQKKNLLKGICEEAVEMLKDKIVSSKVFYYLARMKPERQIEATKIMVESKTFTSSFARSIWLATSDEQLTVPRRQKKSVVTDFSHFTKLEEEINRLHGEYEEIEENYGLNVLNFTLVKGYVKTLVMNPRVNRYLRINNPDILEHLESIVDIDNLNPEE</sequence>
<dbReference type="SUPFAM" id="SSF109709">
    <property type="entry name" value="KorB DNA-binding domain-like"/>
    <property type="match status" value="1"/>
</dbReference>
<dbReference type="GO" id="GO:0007059">
    <property type="term" value="P:chromosome segregation"/>
    <property type="evidence" value="ECO:0007669"/>
    <property type="project" value="TreeGrafter"/>
</dbReference>
<reference evidence="2" key="1">
    <citation type="journal article" date="2020" name="J. ISSAAS">
        <title>Lactobacilli and other gastrointestinal microbiota of Peromyscus leucopus, reservoir host for agents of Lyme disease and other zoonoses in North America.</title>
        <authorList>
            <person name="Milovic A."/>
            <person name="Bassam K."/>
            <person name="Shao H."/>
            <person name="Chatzistamou I."/>
            <person name="Tufts D.M."/>
            <person name="Diuk-Wasser M."/>
            <person name="Barbour A.G."/>
        </authorList>
    </citation>
    <scope>NUCLEOTIDE SEQUENCE</scope>
    <source>
        <strain evidence="2">LL90</strain>
    </source>
</reference>
<dbReference type="InterPro" id="IPR050336">
    <property type="entry name" value="Chromosome_partition/occlusion"/>
</dbReference>
<dbReference type="EMBL" id="MN990730">
    <property type="protein sequence ID" value="QIM10417.1"/>
    <property type="molecule type" value="Genomic_DNA"/>
</dbReference>
<name>A0A6G8F2C2_9PROT</name>
<protein>
    <recommendedName>
        <fullName evidence="1">ParB-like N-terminal domain-containing protein</fullName>
    </recommendedName>
</protein>
<dbReference type="Pfam" id="PF02195">
    <property type="entry name" value="ParB_N"/>
    <property type="match status" value="1"/>
</dbReference>
<dbReference type="AlphaFoldDB" id="A0A6G8F2C2"/>
<accession>A0A6G8F2C2</accession>
<evidence type="ECO:0000259" key="1">
    <source>
        <dbReference type="SMART" id="SM00470"/>
    </source>
</evidence>
<gene>
    <name evidence="2" type="ORF">PlAlph_3090</name>
</gene>
<dbReference type="SMART" id="SM00470">
    <property type="entry name" value="ParB"/>
    <property type="match status" value="1"/>
</dbReference>
<dbReference type="GO" id="GO:0045881">
    <property type="term" value="P:positive regulation of sporulation resulting in formation of a cellular spore"/>
    <property type="evidence" value="ECO:0007669"/>
    <property type="project" value="TreeGrafter"/>
</dbReference>
<dbReference type="Pfam" id="PF07506">
    <property type="entry name" value="RepB"/>
    <property type="match status" value="1"/>
</dbReference>
<dbReference type="PANTHER" id="PTHR33375">
    <property type="entry name" value="CHROMOSOME-PARTITIONING PROTEIN PARB-RELATED"/>
    <property type="match status" value="1"/>
</dbReference>
<organism evidence="2">
    <name type="scientific">uncultured Alphaproteobacteria bacterium</name>
    <dbReference type="NCBI Taxonomy" id="91750"/>
    <lineage>
        <taxon>Bacteria</taxon>
        <taxon>Pseudomonadati</taxon>
        <taxon>Pseudomonadota</taxon>
        <taxon>Alphaproteobacteria</taxon>
        <taxon>environmental samples</taxon>
    </lineage>
</organism>
<dbReference type="InterPro" id="IPR003115">
    <property type="entry name" value="ParB_N"/>
</dbReference>
<proteinExistence type="predicted"/>